<sequence>MVRPLRSGAVTVHRAPEHGQLGEHRILSVLGEGGQGTVYLGESPGGLRVAIKVLHRKLAADPETRRRFLREAEVAARVAAFCTARIIGTGLVDGQPYIVSEYVPGPSLDELVRRDGPRTGSGLERLAVSTLTALASIHNAGVVHRDIKPANVILGPEGPVVIDFGIARAFDHVTTNTQVTGTPSYMSPEQFADRPLTAASDMFSWAGSMVFAATGHSAFPGSAIPVVLHGILNGRPDVSGVPEPLRPLVLACLAKDPAARPSADQVLRALTGGPLPRPHSEHSITNASGLSRPRRSKGAVLAVAAGATALLVTAGVLVVPPWLSGREKPALAQANQSSPAQPSLPAVAKPLSSSVAKPLRSPAAEPSRPPTAKPSRSSAAKPSRSPTAKPSRSTAVKSVQPESPPARVRPGDTLDLGALPHVALTDGFSADTSGRYATYRPFPGEELPAVTVGDGRFRGTGTEPYFGLMAGGKTLASDQALSVVTIGAFAETGQREDSVFVGWIKDGRDYATAWYNNTRGTTGFDVRVNGEFLDVADQIPATLEPGDRLAVLLTGETLTSYAQHAGTWRRLYTTSIAGALTTAEIRGRFRYGFGLRATTGTITVTRAEGRSTRP</sequence>
<evidence type="ECO:0000256" key="2">
    <source>
        <dbReference type="ARBA" id="ARBA00022741"/>
    </source>
</evidence>
<organism evidence="8 9">
    <name type="scientific">Nonomuraea terrae</name>
    <dbReference type="NCBI Taxonomy" id="2530383"/>
    <lineage>
        <taxon>Bacteria</taxon>
        <taxon>Bacillati</taxon>
        <taxon>Actinomycetota</taxon>
        <taxon>Actinomycetes</taxon>
        <taxon>Streptosporangiales</taxon>
        <taxon>Streptosporangiaceae</taxon>
        <taxon>Nonomuraea</taxon>
    </lineage>
</organism>
<feature type="region of interest" description="Disordered" evidence="5">
    <location>
        <begin position="269"/>
        <end position="292"/>
    </location>
</feature>
<dbReference type="GO" id="GO:0004674">
    <property type="term" value="F:protein serine/threonine kinase activity"/>
    <property type="evidence" value="ECO:0007669"/>
    <property type="project" value="TreeGrafter"/>
</dbReference>
<feature type="domain" description="Protein kinase" evidence="7">
    <location>
        <begin position="24"/>
        <end position="285"/>
    </location>
</feature>
<dbReference type="PANTHER" id="PTHR43289">
    <property type="entry name" value="MITOGEN-ACTIVATED PROTEIN KINASE KINASE KINASE 20-RELATED"/>
    <property type="match status" value="1"/>
</dbReference>
<name>A0A4V6PDZ2_9ACTN</name>
<keyword evidence="1" id="KW-0808">Transferase</keyword>
<accession>A0A4V6PDZ2</accession>
<evidence type="ECO:0000259" key="7">
    <source>
        <dbReference type="PROSITE" id="PS50011"/>
    </source>
</evidence>
<dbReference type="InterPro" id="IPR008271">
    <property type="entry name" value="Ser/Thr_kinase_AS"/>
</dbReference>
<proteinExistence type="predicted"/>
<evidence type="ECO:0000256" key="6">
    <source>
        <dbReference type="SAM" id="Phobius"/>
    </source>
</evidence>
<dbReference type="CDD" id="cd14014">
    <property type="entry name" value="STKc_PknB_like"/>
    <property type="match status" value="1"/>
</dbReference>
<reference evidence="8 9" key="1">
    <citation type="submission" date="2019-03" db="EMBL/GenBank/DDBJ databases">
        <title>Draft genome sequences of novel Actinobacteria.</title>
        <authorList>
            <person name="Sahin N."/>
            <person name="Ay H."/>
            <person name="Saygin H."/>
        </authorList>
    </citation>
    <scope>NUCLEOTIDE SEQUENCE [LARGE SCALE GENOMIC DNA]</scope>
    <source>
        <strain evidence="8 9">CH32</strain>
    </source>
</reference>
<feature type="region of interest" description="Disordered" evidence="5">
    <location>
        <begin position="330"/>
        <end position="414"/>
    </location>
</feature>
<evidence type="ECO:0000256" key="3">
    <source>
        <dbReference type="ARBA" id="ARBA00022777"/>
    </source>
</evidence>
<keyword evidence="9" id="KW-1185">Reference proteome</keyword>
<gene>
    <name evidence="8" type="ORF">E1286_10895</name>
</gene>
<evidence type="ECO:0000313" key="9">
    <source>
        <dbReference type="Proteomes" id="UP000295302"/>
    </source>
</evidence>
<protein>
    <recommendedName>
        <fullName evidence="7">Protein kinase domain-containing protein</fullName>
    </recommendedName>
</protein>
<feature type="compositionally biased region" description="Low complexity" evidence="5">
    <location>
        <begin position="373"/>
        <end position="394"/>
    </location>
</feature>
<dbReference type="GO" id="GO:0005524">
    <property type="term" value="F:ATP binding"/>
    <property type="evidence" value="ECO:0007669"/>
    <property type="project" value="UniProtKB-KW"/>
</dbReference>
<keyword evidence="3" id="KW-0418">Kinase</keyword>
<dbReference type="Pfam" id="PF00069">
    <property type="entry name" value="Pkinase"/>
    <property type="match status" value="1"/>
</dbReference>
<evidence type="ECO:0000256" key="1">
    <source>
        <dbReference type="ARBA" id="ARBA00022679"/>
    </source>
</evidence>
<dbReference type="OrthoDB" id="3915799at2"/>
<dbReference type="AlphaFoldDB" id="A0A4V6PDZ2"/>
<keyword evidence="6" id="KW-0472">Membrane</keyword>
<dbReference type="SMART" id="SM00220">
    <property type="entry name" value="S_TKc"/>
    <property type="match status" value="1"/>
</dbReference>
<dbReference type="Gene3D" id="1.10.510.10">
    <property type="entry name" value="Transferase(Phosphotransferase) domain 1"/>
    <property type="match status" value="1"/>
</dbReference>
<dbReference type="EMBL" id="SMKQ01000022">
    <property type="protein sequence ID" value="TDD51207.1"/>
    <property type="molecule type" value="Genomic_DNA"/>
</dbReference>
<dbReference type="PROSITE" id="PS00108">
    <property type="entry name" value="PROTEIN_KINASE_ST"/>
    <property type="match status" value="1"/>
</dbReference>
<keyword evidence="6" id="KW-0812">Transmembrane</keyword>
<keyword evidence="4" id="KW-0067">ATP-binding</keyword>
<dbReference type="InterPro" id="IPR000719">
    <property type="entry name" value="Prot_kinase_dom"/>
</dbReference>
<feature type="transmembrane region" description="Helical" evidence="6">
    <location>
        <begin position="299"/>
        <end position="323"/>
    </location>
</feature>
<keyword evidence="2" id="KW-0547">Nucleotide-binding</keyword>
<dbReference type="PROSITE" id="PS50011">
    <property type="entry name" value="PROTEIN_KINASE_DOM"/>
    <property type="match status" value="1"/>
</dbReference>
<keyword evidence="6" id="KW-1133">Transmembrane helix</keyword>
<evidence type="ECO:0000313" key="8">
    <source>
        <dbReference type="EMBL" id="TDD51207.1"/>
    </source>
</evidence>
<dbReference type="Proteomes" id="UP000295302">
    <property type="component" value="Unassembled WGS sequence"/>
</dbReference>
<dbReference type="InterPro" id="IPR011009">
    <property type="entry name" value="Kinase-like_dom_sf"/>
</dbReference>
<dbReference type="PANTHER" id="PTHR43289:SF34">
    <property type="entry name" value="SERINE_THREONINE-PROTEIN KINASE YBDM-RELATED"/>
    <property type="match status" value="1"/>
</dbReference>
<dbReference type="Gene3D" id="3.30.200.20">
    <property type="entry name" value="Phosphorylase Kinase, domain 1"/>
    <property type="match status" value="1"/>
</dbReference>
<dbReference type="SUPFAM" id="SSF56112">
    <property type="entry name" value="Protein kinase-like (PK-like)"/>
    <property type="match status" value="1"/>
</dbReference>
<comment type="caution">
    <text evidence="8">The sequence shown here is derived from an EMBL/GenBank/DDBJ whole genome shotgun (WGS) entry which is preliminary data.</text>
</comment>
<evidence type="ECO:0000256" key="4">
    <source>
        <dbReference type="ARBA" id="ARBA00022840"/>
    </source>
</evidence>
<evidence type="ECO:0000256" key="5">
    <source>
        <dbReference type="SAM" id="MobiDB-lite"/>
    </source>
</evidence>